<evidence type="ECO:0000313" key="3">
    <source>
        <dbReference type="Proteomes" id="UP000004259"/>
    </source>
</evidence>
<gene>
    <name evidence="2" type="ORF">CUS_5852</name>
</gene>
<feature type="domain" description="RNA polymerase sigma factor 70 region 4 type 2" evidence="1">
    <location>
        <begin position="51"/>
        <end position="96"/>
    </location>
</feature>
<dbReference type="InterPro" id="IPR013249">
    <property type="entry name" value="RNA_pol_sigma70_r4_t2"/>
</dbReference>
<organism evidence="2 3">
    <name type="scientific">Ruminococcus albus 8</name>
    <dbReference type="NCBI Taxonomy" id="246199"/>
    <lineage>
        <taxon>Bacteria</taxon>
        <taxon>Bacillati</taxon>
        <taxon>Bacillota</taxon>
        <taxon>Clostridia</taxon>
        <taxon>Eubacteriales</taxon>
        <taxon>Oscillospiraceae</taxon>
        <taxon>Ruminococcus</taxon>
    </lineage>
</organism>
<dbReference type="AlphaFoldDB" id="E9SCD9"/>
<dbReference type="GO" id="GO:0006352">
    <property type="term" value="P:DNA-templated transcription initiation"/>
    <property type="evidence" value="ECO:0007669"/>
    <property type="project" value="InterPro"/>
</dbReference>
<proteinExistence type="predicted"/>
<dbReference type="GO" id="GO:0003677">
    <property type="term" value="F:DNA binding"/>
    <property type="evidence" value="ECO:0007669"/>
    <property type="project" value="InterPro"/>
</dbReference>
<dbReference type="Gene3D" id="1.10.10.10">
    <property type="entry name" value="Winged helix-like DNA-binding domain superfamily/Winged helix DNA-binding domain"/>
    <property type="match status" value="1"/>
</dbReference>
<dbReference type="InterPro" id="IPR036388">
    <property type="entry name" value="WH-like_DNA-bd_sf"/>
</dbReference>
<dbReference type="eggNOG" id="COG1595">
    <property type="taxonomic scope" value="Bacteria"/>
</dbReference>
<reference evidence="2 3" key="1">
    <citation type="submission" date="2011-02" db="EMBL/GenBank/DDBJ databases">
        <authorList>
            <person name="Nelson K.E."/>
            <person name="Sutton G."/>
            <person name="Torralba M."/>
            <person name="Durkin S."/>
            <person name="Harkins D."/>
            <person name="Montgomery R."/>
            <person name="Ziemer C."/>
            <person name="Klaassens E."/>
            <person name="Ocuiv P."/>
            <person name="Morrison M."/>
        </authorList>
    </citation>
    <scope>NUCLEOTIDE SEQUENCE [LARGE SCALE GENOMIC DNA]</scope>
    <source>
        <strain evidence="2 3">8</strain>
    </source>
</reference>
<comment type="caution">
    <text evidence="2">The sequence shown here is derived from an EMBL/GenBank/DDBJ whole genome shotgun (WGS) entry which is preliminary data.</text>
</comment>
<dbReference type="GO" id="GO:0016987">
    <property type="term" value="F:sigma factor activity"/>
    <property type="evidence" value="ECO:0007669"/>
    <property type="project" value="InterPro"/>
</dbReference>
<dbReference type="STRING" id="246199.CUS_5852"/>
<dbReference type="InterPro" id="IPR014284">
    <property type="entry name" value="RNA_pol_sigma-70_dom"/>
</dbReference>
<dbReference type="RefSeq" id="WP_002849667.1">
    <property type="nucleotide sequence ID" value="NZ_ADKM02000080.1"/>
</dbReference>
<evidence type="ECO:0000313" key="2">
    <source>
        <dbReference type="EMBL" id="EGC03009.1"/>
    </source>
</evidence>
<evidence type="ECO:0000259" key="1">
    <source>
        <dbReference type="Pfam" id="PF08281"/>
    </source>
</evidence>
<sequence>MTKKRLSFEKGEEYLVRDDSFDKDLFDDPAEEENKPDLTREGRALQMLLQDSLTQKQKCYILLYYRDGLTVKQIAQKFGVDKSTVSRTINRGRQRIASGLTRNAMRRLFDK</sequence>
<dbReference type="Proteomes" id="UP000004259">
    <property type="component" value="Unassembled WGS sequence"/>
</dbReference>
<dbReference type="OrthoDB" id="1734549at2"/>
<dbReference type="EMBL" id="ADKM02000080">
    <property type="protein sequence ID" value="EGC03009.1"/>
    <property type="molecule type" value="Genomic_DNA"/>
</dbReference>
<protein>
    <submittedName>
        <fullName evidence="2">Sigma-70, region 4</fullName>
    </submittedName>
</protein>
<accession>E9SCD9</accession>
<keyword evidence="3" id="KW-1185">Reference proteome</keyword>
<dbReference type="Pfam" id="PF08281">
    <property type="entry name" value="Sigma70_r4_2"/>
    <property type="match status" value="1"/>
</dbReference>
<dbReference type="InterPro" id="IPR013324">
    <property type="entry name" value="RNA_pol_sigma_r3/r4-like"/>
</dbReference>
<dbReference type="NCBIfam" id="TIGR02937">
    <property type="entry name" value="sigma70-ECF"/>
    <property type="match status" value="1"/>
</dbReference>
<dbReference type="SUPFAM" id="SSF88659">
    <property type="entry name" value="Sigma3 and sigma4 domains of RNA polymerase sigma factors"/>
    <property type="match status" value="1"/>
</dbReference>
<name>E9SCD9_RUMAL</name>